<comment type="subcellular location">
    <subcellularLocation>
        <location evidence="1">Nucleus</location>
    </subcellularLocation>
</comment>
<feature type="domain" description="DUF1907" evidence="7">
    <location>
        <begin position="21"/>
        <end position="296"/>
    </location>
</feature>
<evidence type="ECO:0000259" key="7">
    <source>
        <dbReference type="SMART" id="SM01168"/>
    </source>
</evidence>
<reference evidence="8" key="2">
    <citation type="journal article" date="2018" name="Biosci. Biotechnol. Biochem.">
        <title>Polysaccharide hydrolase of the hadal zone amphipods Hirondellea gigas.</title>
        <authorList>
            <person name="Kobayashi H."/>
            <person name="Nagahama T."/>
            <person name="Arai W."/>
            <person name="Sasagawa Y."/>
            <person name="Umeda M."/>
            <person name="Hayashi T."/>
            <person name="Nikaido I."/>
            <person name="Watanabe H."/>
            <person name="Oguri K."/>
            <person name="Kitazato H."/>
            <person name="Fujioka K."/>
            <person name="Kido Y."/>
            <person name="Takami H."/>
        </authorList>
    </citation>
    <scope>NUCLEOTIDE SEQUENCE</scope>
    <source>
        <tissue evidence="8">Whole body</tissue>
    </source>
</reference>
<protein>
    <submittedName>
        <fullName evidence="8">Ester hydrolase C11orf54 homolog</fullName>
    </submittedName>
</protein>
<evidence type="ECO:0000313" key="9">
    <source>
        <dbReference type="EMBL" id="LAC21365.1"/>
    </source>
</evidence>
<proteinExistence type="evidence at transcript level"/>
<keyword evidence="6" id="KW-0539">Nucleus</keyword>
<dbReference type="Pfam" id="PF08925">
    <property type="entry name" value="DUF1907"/>
    <property type="match status" value="1"/>
</dbReference>
<evidence type="ECO:0000256" key="3">
    <source>
        <dbReference type="ARBA" id="ARBA00022723"/>
    </source>
</evidence>
<evidence type="ECO:0000256" key="2">
    <source>
        <dbReference type="ARBA" id="ARBA00011245"/>
    </source>
</evidence>
<evidence type="ECO:0000256" key="5">
    <source>
        <dbReference type="ARBA" id="ARBA00022833"/>
    </source>
</evidence>
<dbReference type="EMBL" id="IACT01002060">
    <property type="protein sequence ID" value="LAC21365.1"/>
    <property type="molecule type" value="mRNA"/>
</dbReference>
<dbReference type="SUPFAM" id="SSF117856">
    <property type="entry name" value="AF0104/ALDC/Ptd012-like"/>
    <property type="match status" value="1"/>
</dbReference>
<dbReference type="InterPro" id="IPR015021">
    <property type="entry name" value="C11orf54_DUF1907"/>
</dbReference>
<dbReference type="AlphaFoldDB" id="A0A2P2I8E8"/>
<evidence type="ECO:0000256" key="6">
    <source>
        <dbReference type="ARBA" id="ARBA00023242"/>
    </source>
</evidence>
<dbReference type="GO" id="GO:0008270">
    <property type="term" value="F:zinc ion binding"/>
    <property type="evidence" value="ECO:0007669"/>
    <property type="project" value="TreeGrafter"/>
</dbReference>
<sequence length="308" mass="34035">MSLSVDTQQLFVPSLSEVCDTLQDGLSRNFETVKVEVVDCPDLTQSPFCLSGRGLCGSPRIADVGGPPYLLPHVDRTKLYDIANLTKLINLPNAFVVGAGAGPFPFVGQNSELMANVVTGKNASNGSRICKIINNKCELHKLPQNETGCALMINLFASEGLGGKVLKVSARKRKGTDNFISCIRKTLDVKYEDKSVGLGGFFRVTSGTVKCHVMPGFCDSALETEESLNNWLHFIDMPAPMTFFSVLVSRDPGMDLRQEHSHGYGESYGGHYHYDVTPDEVEYEGYFNIAEILYRIDRPEHTHSFRRD</sequence>
<evidence type="ECO:0000256" key="4">
    <source>
        <dbReference type="ARBA" id="ARBA00022801"/>
    </source>
</evidence>
<dbReference type="SMART" id="SM01168">
    <property type="entry name" value="DUF1907"/>
    <property type="match status" value="1"/>
</dbReference>
<evidence type="ECO:0000313" key="8">
    <source>
        <dbReference type="EMBL" id="LAB70289.1"/>
    </source>
</evidence>
<accession>A0A2P2I8E8</accession>
<organism evidence="8">
    <name type="scientific">Hirondellea gigas</name>
    <dbReference type="NCBI Taxonomy" id="1518452"/>
    <lineage>
        <taxon>Eukaryota</taxon>
        <taxon>Metazoa</taxon>
        <taxon>Ecdysozoa</taxon>
        <taxon>Arthropoda</taxon>
        <taxon>Crustacea</taxon>
        <taxon>Multicrustacea</taxon>
        <taxon>Malacostraca</taxon>
        <taxon>Eumalacostraca</taxon>
        <taxon>Peracarida</taxon>
        <taxon>Amphipoda</taxon>
        <taxon>Amphilochidea</taxon>
        <taxon>Lysianassida</taxon>
        <taxon>Lysianassidira</taxon>
        <taxon>Lysianassoidea</taxon>
        <taxon>Lysianassidae</taxon>
        <taxon>Hirondellea</taxon>
    </lineage>
</organism>
<dbReference type="PANTHER" id="PTHR13204">
    <property type="entry name" value="PTD012 PROTEIN"/>
    <property type="match status" value="1"/>
</dbReference>
<dbReference type="GO" id="GO:0005634">
    <property type="term" value="C:nucleus"/>
    <property type="evidence" value="ECO:0007669"/>
    <property type="project" value="UniProtKB-SubCell"/>
</dbReference>
<comment type="subunit">
    <text evidence="2">Monomer.</text>
</comment>
<dbReference type="PANTHER" id="PTHR13204:SF1">
    <property type="entry name" value="ESTER HYDROLASE C11ORF54"/>
    <property type="match status" value="1"/>
</dbReference>
<dbReference type="GO" id="GO:0016788">
    <property type="term" value="F:hydrolase activity, acting on ester bonds"/>
    <property type="evidence" value="ECO:0007669"/>
    <property type="project" value="TreeGrafter"/>
</dbReference>
<evidence type="ECO:0000256" key="1">
    <source>
        <dbReference type="ARBA" id="ARBA00004123"/>
    </source>
</evidence>
<keyword evidence="4 8" id="KW-0378">Hydrolase</keyword>
<reference evidence="9" key="1">
    <citation type="submission" date="2017-11" db="EMBL/GenBank/DDBJ databases">
        <title>The sensing device of the deep-sea amphipod.</title>
        <authorList>
            <person name="Kobayashi H."/>
            <person name="Nagahama T."/>
            <person name="Arai W."/>
            <person name="Sasagawa Y."/>
            <person name="Umeda M."/>
            <person name="Hayashi T."/>
            <person name="Nikaido I."/>
            <person name="Watanabe H."/>
            <person name="Oguri K."/>
            <person name="Kitazato H."/>
            <person name="Fujioka K."/>
            <person name="Kido Y."/>
            <person name="Takami H."/>
        </authorList>
    </citation>
    <scope>NUCLEOTIDE SEQUENCE</scope>
    <source>
        <tissue evidence="9">Whole body</tissue>
    </source>
</reference>
<dbReference type="CDD" id="cd17298">
    <property type="entry name" value="DUF1907"/>
    <property type="match status" value="1"/>
</dbReference>
<keyword evidence="5" id="KW-0862">Zinc</keyword>
<keyword evidence="3" id="KW-0479">Metal-binding</keyword>
<dbReference type="EMBL" id="IACF01004700">
    <property type="protein sequence ID" value="LAB70289.1"/>
    <property type="molecule type" value="mRNA"/>
</dbReference>
<name>A0A2P2I8E8_9CRUS</name>